<dbReference type="InterPro" id="IPR024487">
    <property type="entry name" value="CBP_BcsR"/>
</dbReference>
<proteinExistence type="predicted"/>
<dbReference type="Pfam" id="PF10945">
    <property type="entry name" value="CBP_BcsR"/>
    <property type="match status" value="1"/>
</dbReference>
<accession>A0A7V1D3N7</accession>
<name>A0A7V1D3N7_9GAMM</name>
<comment type="caution">
    <text evidence="1">The sequence shown here is derived from an EMBL/GenBank/DDBJ whole genome shotgun (WGS) entry which is preliminary data.</text>
</comment>
<gene>
    <name evidence="1" type="ORF">ENH88_22275</name>
</gene>
<sequence>MSHFAVKKSSILTDYDIDNLYRKFGSANQNYIEIVNVAKNKSTIEKYPLLKDISISITETEQDHKINKRTD</sequence>
<dbReference type="Proteomes" id="UP000886188">
    <property type="component" value="Unassembled WGS sequence"/>
</dbReference>
<evidence type="ECO:0000313" key="1">
    <source>
        <dbReference type="EMBL" id="HEA19125.1"/>
    </source>
</evidence>
<dbReference type="EMBL" id="DRGM01000211">
    <property type="protein sequence ID" value="HEA19125.1"/>
    <property type="molecule type" value="Genomic_DNA"/>
</dbReference>
<protein>
    <submittedName>
        <fullName evidence="1">Uncharacterized protein</fullName>
    </submittedName>
</protein>
<organism evidence="1">
    <name type="scientific">Pseudoalteromonas prydzensis</name>
    <dbReference type="NCBI Taxonomy" id="182141"/>
    <lineage>
        <taxon>Bacteria</taxon>
        <taxon>Pseudomonadati</taxon>
        <taxon>Pseudomonadota</taxon>
        <taxon>Gammaproteobacteria</taxon>
        <taxon>Alteromonadales</taxon>
        <taxon>Pseudoalteromonadaceae</taxon>
        <taxon>Pseudoalteromonas</taxon>
    </lineage>
</organism>
<dbReference type="AlphaFoldDB" id="A0A7V1D3N7"/>
<reference evidence="1" key="1">
    <citation type="journal article" date="2020" name="mSystems">
        <title>Genome- and Community-Level Interaction Insights into Carbon Utilization and Element Cycling Functions of Hydrothermarchaeota in Hydrothermal Sediment.</title>
        <authorList>
            <person name="Zhou Z."/>
            <person name="Liu Y."/>
            <person name="Xu W."/>
            <person name="Pan J."/>
            <person name="Luo Z.H."/>
            <person name="Li M."/>
        </authorList>
    </citation>
    <scope>NUCLEOTIDE SEQUENCE [LARGE SCALE GENOMIC DNA]</scope>
    <source>
        <strain evidence="1">HyVt-346</strain>
    </source>
</reference>
<dbReference type="RefSeq" id="WP_283711023.1">
    <property type="nucleotide sequence ID" value="NZ_CASHZX010000002.1"/>
</dbReference>